<protein>
    <recommendedName>
        <fullName evidence="1">AB hydrolase-1 domain-containing protein</fullName>
    </recommendedName>
</protein>
<proteinExistence type="predicted"/>
<organism evidence="2 3">
    <name type="scientific">Artemisia annua</name>
    <name type="common">Sweet wormwood</name>
    <dbReference type="NCBI Taxonomy" id="35608"/>
    <lineage>
        <taxon>Eukaryota</taxon>
        <taxon>Viridiplantae</taxon>
        <taxon>Streptophyta</taxon>
        <taxon>Embryophyta</taxon>
        <taxon>Tracheophyta</taxon>
        <taxon>Spermatophyta</taxon>
        <taxon>Magnoliopsida</taxon>
        <taxon>eudicotyledons</taxon>
        <taxon>Gunneridae</taxon>
        <taxon>Pentapetalae</taxon>
        <taxon>asterids</taxon>
        <taxon>campanulids</taxon>
        <taxon>Asterales</taxon>
        <taxon>Asteraceae</taxon>
        <taxon>Asteroideae</taxon>
        <taxon>Anthemideae</taxon>
        <taxon>Artemisiinae</taxon>
        <taxon>Artemisia</taxon>
    </lineage>
</organism>
<keyword evidence="3" id="KW-1185">Reference proteome</keyword>
<dbReference type="OrthoDB" id="1263307at2759"/>
<accession>A0A2U1LSF7</accession>
<name>A0A2U1LSF7_ARTAN</name>
<dbReference type="GO" id="GO:0080031">
    <property type="term" value="F:methyl salicylate esterase activity"/>
    <property type="evidence" value="ECO:0007669"/>
    <property type="project" value="TreeGrafter"/>
</dbReference>
<dbReference type="PANTHER" id="PTHR10992">
    <property type="entry name" value="METHYLESTERASE FAMILY MEMBER"/>
    <property type="match status" value="1"/>
</dbReference>
<dbReference type="Proteomes" id="UP000245207">
    <property type="component" value="Unassembled WGS sequence"/>
</dbReference>
<evidence type="ECO:0000313" key="3">
    <source>
        <dbReference type="Proteomes" id="UP000245207"/>
    </source>
</evidence>
<dbReference type="GO" id="GO:0080032">
    <property type="term" value="F:methyl jasmonate esterase activity"/>
    <property type="evidence" value="ECO:0007669"/>
    <property type="project" value="TreeGrafter"/>
</dbReference>
<sequence>MPKQNNNNKKYSHKSMEIQLEKPHFVFIHGVGGGSWCWYKVKCLMKSYGYTVTCLDLKSAGIDPSDPNKILSFDDYNKPLIDFLSSLSDHEHVILVGHSAGGLSVTDATRKFPNKIRLAVYVAATMLKSGFLTEQDIKDGVPDVSEYGDVYDLEFGLGPDKPPTSAIVKKELQQKVIYHMSPQEDVTLATMLLKPGPLYAFQSAQFREENEGAEKVAREFSRSHTKLVLVIGREVAAEPRVLFGVSIHIPTSTEPLRIHQWERGVIVSFGMILVGSCVFQSEGTVELSAVSPHPHSQRPYIRIIPLFVGSSYQLRLLED</sequence>
<dbReference type="InterPro" id="IPR029058">
    <property type="entry name" value="AB_hydrolase_fold"/>
</dbReference>
<dbReference type="GO" id="GO:0080030">
    <property type="term" value="F:methyl indole-3-acetate esterase activity"/>
    <property type="evidence" value="ECO:0007669"/>
    <property type="project" value="TreeGrafter"/>
</dbReference>
<gene>
    <name evidence="2" type="ORF">CTI12_AA459030</name>
</gene>
<feature type="domain" description="AB hydrolase-1" evidence="1">
    <location>
        <begin position="23"/>
        <end position="174"/>
    </location>
</feature>
<dbReference type="AlphaFoldDB" id="A0A2U1LSF7"/>
<evidence type="ECO:0000259" key="1">
    <source>
        <dbReference type="Pfam" id="PF00561"/>
    </source>
</evidence>
<dbReference type="Gene3D" id="3.40.50.1820">
    <property type="entry name" value="alpha/beta hydrolase"/>
    <property type="match status" value="1"/>
</dbReference>
<dbReference type="InterPro" id="IPR045889">
    <property type="entry name" value="MES/HNL"/>
</dbReference>
<dbReference type="SUPFAM" id="SSF53474">
    <property type="entry name" value="alpha/beta-Hydrolases"/>
    <property type="match status" value="1"/>
</dbReference>
<dbReference type="InterPro" id="IPR000073">
    <property type="entry name" value="AB_hydrolase_1"/>
</dbReference>
<dbReference type="GO" id="GO:0009696">
    <property type="term" value="P:salicylic acid metabolic process"/>
    <property type="evidence" value="ECO:0007669"/>
    <property type="project" value="TreeGrafter"/>
</dbReference>
<dbReference type="PANTHER" id="PTHR10992:SF1032">
    <property type="entry name" value="METHYLESTERASE 17"/>
    <property type="match status" value="1"/>
</dbReference>
<comment type="caution">
    <text evidence="2">The sequence shown here is derived from an EMBL/GenBank/DDBJ whole genome shotgun (WGS) entry which is preliminary data.</text>
</comment>
<reference evidence="2 3" key="1">
    <citation type="journal article" date="2018" name="Mol. Plant">
        <title>The genome of Artemisia annua provides insight into the evolution of Asteraceae family and artemisinin biosynthesis.</title>
        <authorList>
            <person name="Shen Q."/>
            <person name="Zhang L."/>
            <person name="Liao Z."/>
            <person name="Wang S."/>
            <person name="Yan T."/>
            <person name="Shi P."/>
            <person name="Liu M."/>
            <person name="Fu X."/>
            <person name="Pan Q."/>
            <person name="Wang Y."/>
            <person name="Lv Z."/>
            <person name="Lu X."/>
            <person name="Zhang F."/>
            <person name="Jiang W."/>
            <person name="Ma Y."/>
            <person name="Chen M."/>
            <person name="Hao X."/>
            <person name="Li L."/>
            <person name="Tang Y."/>
            <person name="Lv G."/>
            <person name="Zhou Y."/>
            <person name="Sun X."/>
            <person name="Brodelius P.E."/>
            <person name="Rose J.K.C."/>
            <person name="Tang K."/>
        </authorList>
    </citation>
    <scope>NUCLEOTIDE SEQUENCE [LARGE SCALE GENOMIC DNA]</scope>
    <source>
        <strain evidence="3">cv. Huhao1</strain>
        <tissue evidence="2">Leaf</tissue>
    </source>
</reference>
<dbReference type="STRING" id="35608.A0A2U1LSF7"/>
<dbReference type="GO" id="GO:0009694">
    <property type="term" value="P:jasmonic acid metabolic process"/>
    <property type="evidence" value="ECO:0007669"/>
    <property type="project" value="TreeGrafter"/>
</dbReference>
<evidence type="ECO:0000313" key="2">
    <source>
        <dbReference type="EMBL" id="PWA51935.1"/>
    </source>
</evidence>
<dbReference type="EMBL" id="PKPP01007979">
    <property type="protein sequence ID" value="PWA51935.1"/>
    <property type="molecule type" value="Genomic_DNA"/>
</dbReference>
<dbReference type="Pfam" id="PF00561">
    <property type="entry name" value="Abhydrolase_1"/>
    <property type="match status" value="1"/>
</dbReference>